<name>A0A9D2HGC7_9FIRM</name>
<feature type="domain" description="N-acetyltransferase" evidence="3">
    <location>
        <begin position="112"/>
        <end position="270"/>
    </location>
</feature>
<dbReference type="EMBL" id="DWZA01000054">
    <property type="protein sequence ID" value="HJA71146.1"/>
    <property type="molecule type" value="Genomic_DNA"/>
</dbReference>
<evidence type="ECO:0000259" key="3">
    <source>
        <dbReference type="PROSITE" id="PS51186"/>
    </source>
</evidence>
<dbReference type="PROSITE" id="PS51186">
    <property type="entry name" value="GNAT"/>
    <property type="match status" value="1"/>
</dbReference>
<dbReference type="InterPro" id="IPR016181">
    <property type="entry name" value="Acyl_CoA_acyltransferase"/>
</dbReference>
<evidence type="ECO:0000256" key="2">
    <source>
        <dbReference type="ARBA" id="ARBA00023315"/>
    </source>
</evidence>
<dbReference type="Gene3D" id="3.40.630.30">
    <property type="match status" value="2"/>
</dbReference>
<reference evidence="4" key="2">
    <citation type="submission" date="2021-04" db="EMBL/GenBank/DDBJ databases">
        <authorList>
            <person name="Gilroy R."/>
        </authorList>
    </citation>
    <scope>NUCLEOTIDE SEQUENCE</scope>
    <source>
        <strain evidence="4">CHK178-16964</strain>
    </source>
</reference>
<evidence type="ECO:0000313" key="5">
    <source>
        <dbReference type="Proteomes" id="UP000823900"/>
    </source>
</evidence>
<dbReference type="Pfam" id="PF00583">
    <property type="entry name" value="Acetyltransf_1"/>
    <property type="match status" value="2"/>
</dbReference>
<proteinExistence type="predicted"/>
<protein>
    <submittedName>
        <fullName evidence="4">GNAT family N-acetyltransferase</fullName>
    </submittedName>
</protein>
<accession>A0A9D2HGC7</accession>
<evidence type="ECO:0000313" key="4">
    <source>
        <dbReference type="EMBL" id="HJA71146.1"/>
    </source>
</evidence>
<dbReference type="CDD" id="cd04301">
    <property type="entry name" value="NAT_SF"/>
    <property type="match status" value="1"/>
</dbReference>
<sequence>MEILFLKHLNDRQTTDLQTLIRLCEAACPSRLMFDLSDPEGSYFMAYEGNLLAAALAVYEAGEDLECTAAVLPEQRRKGFFRELLSSAEKHFPERELLFLIDGKSPSAMAVISNWGCPLLYQEELMEITAETFLARFPSPPVLPGRLTIISEEDDGSEACLTFKAYISSSDSKGSGPVLVGSCSCSVFDGSFCIWGVEVEPAFRRQGIGEALLISALSSMFRADIPPAADSGGYGSAFLHVDGSNLPAMALYKKTGFSVRQEIFYYGYRL</sequence>
<dbReference type="Proteomes" id="UP000823900">
    <property type="component" value="Unassembled WGS sequence"/>
</dbReference>
<organism evidence="4 5">
    <name type="scientific">Candidatus Lachnoclostridium stercoravium</name>
    <dbReference type="NCBI Taxonomy" id="2838633"/>
    <lineage>
        <taxon>Bacteria</taxon>
        <taxon>Bacillati</taxon>
        <taxon>Bacillota</taxon>
        <taxon>Clostridia</taxon>
        <taxon>Lachnospirales</taxon>
        <taxon>Lachnospiraceae</taxon>
    </lineage>
</organism>
<dbReference type="InterPro" id="IPR000182">
    <property type="entry name" value="GNAT_dom"/>
</dbReference>
<keyword evidence="2" id="KW-0012">Acyltransferase</keyword>
<comment type="caution">
    <text evidence="4">The sequence shown here is derived from an EMBL/GenBank/DDBJ whole genome shotgun (WGS) entry which is preliminary data.</text>
</comment>
<gene>
    <name evidence="4" type="ORF">IAA07_06130</name>
</gene>
<reference evidence="4" key="1">
    <citation type="journal article" date="2021" name="PeerJ">
        <title>Extensive microbial diversity within the chicken gut microbiome revealed by metagenomics and culture.</title>
        <authorList>
            <person name="Gilroy R."/>
            <person name="Ravi A."/>
            <person name="Getino M."/>
            <person name="Pursley I."/>
            <person name="Horton D.L."/>
            <person name="Alikhan N.F."/>
            <person name="Baker D."/>
            <person name="Gharbi K."/>
            <person name="Hall N."/>
            <person name="Watson M."/>
            <person name="Adriaenssens E.M."/>
            <person name="Foster-Nyarko E."/>
            <person name="Jarju S."/>
            <person name="Secka A."/>
            <person name="Antonio M."/>
            <person name="Oren A."/>
            <person name="Chaudhuri R.R."/>
            <person name="La Ragione R."/>
            <person name="Hildebrand F."/>
            <person name="Pallen M.J."/>
        </authorList>
    </citation>
    <scope>NUCLEOTIDE SEQUENCE</scope>
    <source>
        <strain evidence="4">CHK178-16964</strain>
    </source>
</reference>
<evidence type="ECO:0000256" key="1">
    <source>
        <dbReference type="ARBA" id="ARBA00022679"/>
    </source>
</evidence>
<keyword evidence="1" id="KW-0808">Transferase</keyword>
<dbReference type="SUPFAM" id="SSF55729">
    <property type="entry name" value="Acyl-CoA N-acyltransferases (Nat)"/>
    <property type="match status" value="2"/>
</dbReference>
<dbReference type="PANTHER" id="PTHR43420">
    <property type="entry name" value="ACETYLTRANSFERASE"/>
    <property type="match status" value="1"/>
</dbReference>
<dbReference type="InterPro" id="IPR050680">
    <property type="entry name" value="YpeA/RimI_acetyltransf"/>
</dbReference>
<dbReference type="GO" id="GO:0016747">
    <property type="term" value="F:acyltransferase activity, transferring groups other than amino-acyl groups"/>
    <property type="evidence" value="ECO:0007669"/>
    <property type="project" value="InterPro"/>
</dbReference>
<dbReference type="AlphaFoldDB" id="A0A9D2HGC7"/>